<evidence type="ECO:0000313" key="1">
    <source>
        <dbReference type="EMBL" id="KAK6636888.1"/>
    </source>
</evidence>
<proteinExistence type="predicted"/>
<evidence type="ECO:0000313" key="2">
    <source>
        <dbReference type="Proteomes" id="UP001372834"/>
    </source>
</evidence>
<dbReference type="Proteomes" id="UP001372834">
    <property type="component" value="Unassembled WGS sequence"/>
</dbReference>
<name>A0AAN8P0J8_POLSC</name>
<reference evidence="1 2" key="1">
    <citation type="submission" date="2023-10" db="EMBL/GenBank/DDBJ databases">
        <title>Genomes of two closely related lineages of the louse Polyplax serrata with different host specificities.</title>
        <authorList>
            <person name="Martinu J."/>
            <person name="Tarabai H."/>
            <person name="Stefka J."/>
            <person name="Hypsa V."/>
        </authorList>
    </citation>
    <scope>NUCLEOTIDE SEQUENCE [LARGE SCALE GENOMIC DNA]</scope>
    <source>
        <strain evidence="1">HR10_N</strain>
    </source>
</reference>
<gene>
    <name evidence="1" type="ORF">RUM43_010552</name>
</gene>
<dbReference type="EMBL" id="JAWJWE010000004">
    <property type="protein sequence ID" value="KAK6636888.1"/>
    <property type="molecule type" value="Genomic_DNA"/>
</dbReference>
<accession>A0AAN8P0J8</accession>
<protein>
    <submittedName>
        <fullName evidence="1">Uncharacterized protein</fullName>
    </submittedName>
</protein>
<dbReference type="AlphaFoldDB" id="A0AAN8P0J8"/>
<organism evidence="1 2">
    <name type="scientific">Polyplax serrata</name>
    <name type="common">Common mouse louse</name>
    <dbReference type="NCBI Taxonomy" id="468196"/>
    <lineage>
        <taxon>Eukaryota</taxon>
        <taxon>Metazoa</taxon>
        <taxon>Ecdysozoa</taxon>
        <taxon>Arthropoda</taxon>
        <taxon>Hexapoda</taxon>
        <taxon>Insecta</taxon>
        <taxon>Pterygota</taxon>
        <taxon>Neoptera</taxon>
        <taxon>Paraneoptera</taxon>
        <taxon>Psocodea</taxon>
        <taxon>Troctomorpha</taxon>
        <taxon>Phthiraptera</taxon>
        <taxon>Anoplura</taxon>
        <taxon>Polyplacidae</taxon>
        <taxon>Polyplax</taxon>
    </lineage>
</organism>
<comment type="caution">
    <text evidence="1">The sequence shown here is derived from an EMBL/GenBank/DDBJ whole genome shotgun (WGS) entry which is preliminary data.</text>
</comment>
<sequence length="100" mass="10845">MKVYSCFFLDTISHTSSNKNAVGFCTVSVLSGTSKNNSFDLPTFNTSVDRTSSVGYDDFCTSSQSIGQGSRGNSFEMPGISFEHYTSDNVSHKETKCQGV</sequence>